<feature type="transmembrane region" description="Helical" evidence="7">
    <location>
        <begin position="298"/>
        <end position="315"/>
    </location>
</feature>
<organism evidence="8 9">
    <name type="scientific">Pontibacter aydingkolensis</name>
    <dbReference type="NCBI Taxonomy" id="1911536"/>
    <lineage>
        <taxon>Bacteria</taxon>
        <taxon>Pseudomonadati</taxon>
        <taxon>Bacteroidota</taxon>
        <taxon>Cytophagia</taxon>
        <taxon>Cytophagales</taxon>
        <taxon>Hymenobacteraceae</taxon>
        <taxon>Pontibacter</taxon>
    </lineage>
</organism>
<dbReference type="PANTHER" id="PTHR30106">
    <property type="entry name" value="INNER MEMBRANE PROTEIN YEIH-RELATED"/>
    <property type="match status" value="1"/>
</dbReference>
<protein>
    <submittedName>
        <fullName evidence="8">Sulfate exporter family transporter</fullName>
    </submittedName>
</protein>
<evidence type="ECO:0000256" key="7">
    <source>
        <dbReference type="SAM" id="Phobius"/>
    </source>
</evidence>
<evidence type="ECO:0000256" key="6">
    <source>
        <dbReference type="ARBA" id="ARBA00023136"/>
    </source>
</evidence>
<feature type="transmembrane region" description="Helical" evidence="7">
    <location>
        <begin position="238"/>
        <end position="263"/>
    </location>
</feature>
<feature type="transmembrane region" description="Helical" evidence="7">
    <location>
        <begin position="176"/>
        <end position="197"/>
    </location>
</feature>
<keyword evidence="3" id="KW-1003">Cell membrane</keyword>
<evidence type="ECO:0000256" key="4">
    <source>
        <dbReference type="ARBA" id="ARBA00022692"/>
    </source>
</evidence>
<evidence type="ECO:0000256" key="3">
    <source>
        <dbReference type="ARBA" id="ARBA00022475"/>
    </source>
</evidence>
<sequence>MPATEYQFSPLVQKLVFILLILLLLFTPLFTSPLALLAGLVVGLMVGNPFPAASAKGSKYILQAAVVGLGFGINLYQVAETGLSGLIYTFVSLALTMVFGLALGKTFGIAPKLTHLISAGTAICGGSAIAAVAPAIKASAKEISVALGIVFILNALALFIFPEVGHSLQLTQKQFGLWAAIAIHDTSSVVGAASRYGDEALQLATTLKLTRALWIVPLVLVSGLMFKTEGNKVSIPTFILLFILASVLITFVPAVKTVSLFILFAAKKALLLSLFLIGANLSMVTIRSISARPFYQGFILWVLVAFTSLFVIYIFA</sequence>
<evidence type="ECO:0000256" key="1">
    <source>
        <dbReference type="ARBA" id="ARBA00004651"/>
    </source>
</evidence>
<dbReference type="InterPro" id="IPR018383">
    <property type="entry name" value="UPF0324_pro"/>
</dbReference>
<evidence type="ECO:0000256" key="5">
    <source>
        <dbReference type="ARBA" id="ARBA00022989"/>
    </source>
</evidence>
<dbReference type="PANTHER" id="PTHR30106:SF1">
    <property type="entry name" value="UPF0324 MEMBRANE PROTEIN FN0533"/>
    <property type="match status" value="1"/>
</dbReference>
<feature type="transmembrane region" description="Helical" evidence="7">
    <location>
        <begin position="269"/>
        <end position="286"/>
    </location>
</feature>
<feature type="transmembrane region" description="Helical" evidence="7">
    <location>
        <begin position="85"/>
        <end position="104"/>
    </location>
</feature>
<dbReference type="RefSeq" id="WP_219877277.1">
    <property type="nucleotide sequence ID" value="NZ_JAHYXK010000007.1"/>
</dbReference>
<feature type="transmembrane region" description="Helical" evidence="7">
    <location>
        <begin position="143"/>
        <end position="164"/>
    </location>
</feature>
<dbReference type="Pfam" id="PF03601">
    <property type="entry name" value="Cons_hypoth698"/>
    <property type="match status" value="1"/>
</dbReference>
<evidence type="ECO:0000256" key="2">
    <source>
        <dbReference type="ARBA" id="ARBA00007977"/>
    </source>
</evidence>
<reference evidence="8 9" key="1">
    <citation type="journal article" date="2016" name="Int. J. Syst. Evol. Microbiol.">
        <title>Pontibacter aydingkolensis sp. nov., isolated from soil of a salt lake.</title>
        <authorList>
            <person name="Osman G."/>
            <person name="Zhang T."/>
            <person name="Lou K."/>
            <person name="Gao Y."/>
            <person name="Chang W."/>
            <person name="Lin Q."/>
            <person name="Yang H.M."/>
            <person name="Huo X.D."/>
            <person name="Wang N."/>
        </authorList>
    </citation>
    <scope>NUCLEOTIDE SEQUENCE [LARGE SCALE GENOMIC DNA]</scope>
    <source>
        <strain evidence="8 9">KACC 19255</strain>
    </source>
</reference>
<keyword evidence="5 7" id="KW-1133">Transmembrane helix</keyword>
<feature type="transmembrane region" description="Helical" evidence="7">
    <location>
        <begin position="209"/>
        <end position="226"/>
    </location>
</feature>
<dbReference type="EMBL" id="JAHYXK010000007">
    <property type="protein sequence ID" value="MBW7467391.1"/>
    <property type="molecule type" value="Genomic_DNA"/>
</dbReference>
<feature type="transmembrane region" description="Helical" evidence="7">
    <location>
        <begin position="15"/>
        <end position="48"/>
    </location>
</feature>
<name>A0ABS7CU58_9BACT</name>
<accession>A0ABS7CU58</accession>
<comment type="similarity">
    <text evidence="2">Belongs to the UPF0324 family.</text>
</comment>
<gene>
    <name evidence="8" type="ORF">K0O23_09940</name>
</gene>
<keyword evidence="4 7" id="KW-0812">Transmembrane</keyword>
<comment type="caution">
    <text evidence="8">The sequence shown here is derived from an EMBL/GenBank/DDBJ whole genome shotgun (WGS) entry which is preliminary data.</text>
</comment>
<keyword evidence="9" id="KW-1185">Reference proteome</keyword>
<evidence type="ECO:0000313" key="8">
    <source>
        <dbReference type="EMBL" id="MBW7467391.1"/>
    </source>
</evidence>
<proteinExistence type="inferred from homology"/>
<comment type="subcellular location">
    <subcellularLocation>
        <location evidence="1">Cell membrane</location>
        <topology evidence="1">Multi-pass membrane protein</topology>
    </subcellularLocation>
</comment>
<dbReference type="Proteomes" id="UP000813018">
    <property type="component" value="Unassembled WGS sequence"/>
</dbReference>
<keyword evidence="6 7" id="KW-0472">Membrane</keyword>
<evidence type="ECO:0000313" key="9">
    <source>
        <dbReference type="Proteomes" id="UP000813018"/>
    </source>
</evidence>
<feature type="transmembrane region" description="Helical" evidence="7">
    <location>
        <begin position="116"/>
        <end position="137"/>
    </location>
</feature>